<reference evidence="3" key="1">
    <citation type="journal article" date="2019" name="bioRxiv">
        <title>The Genome of the Zebra Mussel, Dreissena polymorpha: A Resource for Invasive Species Research.</title>
        <authorList>
            <person name="McCartney M.A."/>
            <person name="Auch B."/>
            <person name="Kono T."/>
            <person name="Mallez S."/>
            <person name="Zhang Y."/>
            <person name="Obille A."/>
            <person name="Becker A."/>
            <person name="Abrahante J.E."/>
            <person name="Garbe J."/>
            <person name="Badalamenti J.P."/>
            <person name="Herman A."/>
            <person name="Mangelson H."/>
            <person name="Liachko I."/>
            <person name="Sullivan S."/>
            <person name="Sone E.D."/>
            <person name="Koren S."/>
            <person name="Silverstein K.A.T."/>
            <person name="Beckman K.B."/>
            <person name="Gohl D.M."/>
        </authorList>
    </citation>
    <scope>NUCLEOTIDE SEQUENCE</scope>
    <source>
        <strain evidence="3">Duluth1</strain>
        <tissue evidence="3">Whole animal</tissue>
    </source>
</reference>
<dbReference type="Proteomes" id="UP000828390">
    <property type="component" value="Unassembled WGS sequence"/>
</dbReference>
<keyword evidence="4" id="KW-1185">Reference proteome</keyword>
<accession>A0A9D4I943</accession>
<dbReference type="Gene3D" id="2.10.220.10">
    <property type="entry name" value="Hormone Receptor, Insulin-like Growth Factor Receptor 1, Chain A, domain 2"/>
    <property type="match status" value="1"/>
</dbReference>
<feature type="region of interest" description="Disordered" evidence="1">
    <location>
        <begin position="495"/>
        <end position="522"/>
    </location>
</feature>
<dbReference type="InterPro" id="IPR009030">
    <property type="entry name" value="Growth_fac_rcpt_cys_sf"/>
</dbReference>
<evidence type="ECO:0000313" key="3">
    <source>
        <dbReference type="EMBL" id="KAH3752874.1"/>
    </source>
</evidence>
<proteinExistence type="predicted"/>
<comment type="caution">
    <text evidence="3">The sequence shown here is derived from an EMBL/GenBank/DDBJ whole genome shotgun (WGS) entry which is preliminary data.</text>
</comment>
<dbReference type="AlphaFoldDB" id="A0A9D4I943"/>
<feature type="region of interest" description="Disordered" evidence="1">
    <location>
        <begin position="554"/>
        <end position="576"/>
    </location>
</feature>
<feature type="transmembrane region" description="Helical" evidence="2">
    <location>
        <begin position="186"/>
        <end position="206"/>
    </location>
</feature>
<dbReference type="CDD" id="cd00064">
    <property type="entry name" value="FU"/>
    <property type="match status" value="1"/>
</dbReference>
<name>A0A9D4I943_DREPO</name>
<organism evidence="3 4">
    <name type="scientific">Dreissena polymorpha</name>
    <name type="common">Zebra mussel</name>
    <name type="synonym">Mytilus polymorpha</name>
    <dbReference type="NCBI Taxonomy" id="45954"/>
    <lineage>
        <taxon>Eukaryota</taxon>
        <taxon>Metazoa</taxon>
        <taxon>Spiralia</taxon>
        <taxon>Lophotrochozoa</taxon>
        <taxon>Mollusca</taxon>
        <taxon>Bivalvia</taxon>
        <taxon>Autobranchia</taxon>
        <taxon>Heteroconchia</taxon>
        <taxon>Euheterodonta</taxon>
        <taxon>Imparidentia</taxon>
        <taxon>Neoheterodontei</taxon>
        <taxon>Myida</taxon>
        <taxon>Dreissenoidea</taxon>
        <taxon>Dreissenidae</taxon>
        <taxon>Dreissena</taxon>
    </lineage>
</organism>
<feature type="compositionally biased region" description="Basic and acidic residues" evidence="1">
    <location>
        <begin position="282"/>
        <end position="297"/>
    </location>
</feature>
<keyword evidence="2" id="KW-0472">Membrane</keyword>
<keyword evidence="2" id="KW-1133">Transmembrane helix</keyword>
<reference evidence="3" key="2">
    <citation type="submission" date="2020-11" db="EMBL/GenBank/DDBJ databases">
        <authorList>
            <person name="McCartney M.A."/>
            <person name="Auch B."/>
            <person name="Kono T."/>
            <person name="Mallez S."/>
            <person name="Becker A."/>
            <person name="Gohl D.M."/>
            <person name="Silverstein K.A.T."/>
            <person name="Koren S."/>
            <person name="Bechman K.B."/>
            <person name="Herman A."/>
            <person name="Abrahante J.E."/>
            <person name="Garbe J."/>
        </authorList>
    </citation>
    <scope>NUCLEOTIDE SEQUENCE</scope>
    <source>
        <strain evidence="3">Duluth1</strain>
        <tissue evidence="3">Whole animal</tissue>
    </source>
</reference>
<feature type="region of interest" description="Disordered" evidence="1">
    <location>
        <begin position="282"/>
        <end position="301"/>
    </location>
</feature>
<gene>
    <name evidence="3" type="ORF">DPMN_187500</name>
</gene>
<evidence type="ECO:0000256" key="1">
    <source>
        <dbReference type="SAM" id="MobiDB-lite"/>
    </source>
</evidence>
<keyword evidence="2" id="KW-0812">Transmembrane</keyword>
<dbReference type="EMBL" id="JAIWYP010000010">
    <property type="protein sequence ID" value="KAH3752874.1"/>
    <property type="molecule type" value="Genomic_DNA"/>
</dbReference>
<dbReference type="SMART" id="SM00261">
    <property type="entry name" value="FU"/>
    <property type="match status" value="1"/>
</dbReference>
<dbReference type="InterPro" id="IPR006212">
    <property type="entry name" value="Furin_repeat"/>
</dbReference>
<evidence type="ECO:0000256" key="2">
    <source>
        <dbReference type="SAM" id="Phobius"/>
    </source>
</evidence>
<feature type="compositionally biased region" description="Basic and acidic residues" evidence="1">
    <location>
        <begin position="495"/>
        <end position="509"/>
    </location>
</feature>
<sequence length="695" mass="77576">MIGEVYSIDASTPFCNQSTETQPNPCCICPANTSCHLTCPMEWKKIRGNEVQCPYQNINPDKLYTSIDYDYDDYYTGMNPDDNESSLTPNGTFTLDNNTYFVYCVAECPVRTFYEHRDLKCHPCDPSCKACDGPNATECTACEFETDDGCMKECPQGWEPIPGRKGPRRGTVCKIRININDGRPKLIEILGYVAGAVAALIVVILVCCVCYRCRTGNCVQTQNKRANPKRYVRGENDIDAAGFTDEMKPFTTGNTEDDNFHLYHEIEDKTTEVKYDYAYAEREGDRKKPTESEKGCEPIEGDFEDVTHNLHVDEDIYEEIGEPRTCQSATPRAGQEPYLTPVAECAEINIGKQELGVSNASDIRNSDKDRKCVVENPINTGILNKEPLTVGDVCKTAAYPNEDNLVPISGTANSASRSGTIDNINSNVDITQIKTEPTREGIMDDGTVCEFYIIATDNKGGPTDSVAAAGKKSDSAKQLHFPMIGLKLASNKNEVKRGNFKSDDITDRKPKLKPKPLPKPNIEPRVASEISVKPAVKPVSETEIRTDFDVIPKPRHFKPVPLPRKQMTSSDGTVQDDKQMTKQFHGQGKKAIPKDVSDFYKHDIKKTQSCKTELPVRPNTALSDVFEDKFQHTGHYTDVLIIDDLKDASKYNREHEEPSSEMDPSDISLPKVVSLSFSEEEIKQILGDTNKTFFE</sequence>
<dbReference type="SUPFAM" id="SSF57184">
    <property type="entry name" value="Growth factor receptor domain"/>
    <property type="match status" value="1"/>
</dbReference>
<protein>
    <submittedName>
        <fullName evidence="3">Uncharacterized protein</fullName>
    </submittedName>
</protein>
<evidence type="ECO:0000313" key="4">
    <source>
        <dbReference type="Proteomes" id="UP000828390"/>
    </source>
</evidence>